<evidence type="ECO:0000256" key="2">
    <source>
        <dbReference type="ARBA" id="ARBA00022448"/>
    </source>
</evidence>
<evidence type="ECO:0000256" key="3">
    <source>
        <dbReference type="ARBA" id="ARBA00022475"/>
    </source>
</evidence>
<name>A0A2T0PVV2_9ACTN</name>
<keyword evidence="8" id="KW-0764">Sulfate transport</keyword>
<comment type="subcellular location">
    <subcellularLocation>
        <location evidence="1">Membrane</location>
        <topology evidence="1">Multi-pass membrane protein</topology>
    </subcellularLocation>
</comment>
<proteinExistence type="predicted"/>
<keyword evidence="5" id="KW-0028">Amino-acid biosynthesis</keyword>
<comment type="caution">
    <text evidence="11">The sequence shown here is derived from an EMBL/GenBank/DDBJ whole genome shotgun (WGS) entry which is preliminary data.</text>
</comment>
<evidence type="ECO:0000256" key="4">
    <source>
        <dbReference type="ARBA" id="ARBA00022519"/>
    </source>
</evidence>
<dbReference type="AlphaFoldDB" id="A0A2T0PVV2"/>
<dbReference type="InterPro" id="IPR050480">
    <property type="entry name" value="CysZ-like"/>
</dbReference>
<dbReference type="EMBL" id="PVZC01000009">
    <property type="protein sequence ID" value="PRX95651.1"/>
    <property type="molecule type" value="Genomic_DNA"/>
</dbReference>
<dbReference type="GO" id="GO:0019344">
    <property type="term" value="P:cysteine biosynthetic process"/>
    <property type="evidence" value="ECO:0007669"/>
    <property type="project" value="TreeGrafter"/>
</dbReference>
<dbReference type="Proteomes" id="UP000237846">
    <property type="component" value="Unassembled WGS sequence"/>
</dbReference>
<gene>
    <name evidence="11" type="ORF">CLV72_109260</name>
</gene>
<evidence type="ECO:0000256" key="1">
    <source>
        <dbReference type="ARBA" id="ARBA00004141"/>
    </source>
</evidence>
<dbReference type="GO" id="GO:0005886">
    <property type="term" value="C:plasma membrane"/>
    <property type="evidence" value="ECO:0007669"/>
    <property type="project" value="TreeGrafter"/>
</dbReference>
<dbReference type="GO" id="GO:0009675">
    <property type="term" value="F:high-affinity sulfate:proton symporter activity"/>
    <property type="evidence" value="ECO:0007669"/>
    <property type="project" value="TreeGrafter"/>
</dbReference>
<evidence type="ECO:0000313" key="11">
    <source>
        <dbReference type="EMBL" id="PRX95651.1"/>
    </source>
</evidence>
<keyword evidence="6 10" id="KW-0812">Transmembrane</keyword>
<keyword evidence="9 10" id="KW-0472">Membrane</keyword>
<evidence type="ECO:0000256" key="7">
    <source>
        <dbReference type="ARBA" id="ARBA00022989"/>
    </source>
</evidence>
<feature type="transmembrane region" description="Helical" evidence="10">
    <location>
        <begin position="52"/>
        <end position="81"/>
    </location>
</feature>
<feature type="transmembrane region" description="Helical" evidence="10">
    <location>
        <begin position="146"/>
        <end position="168"/>
    </location>
</feature>
<reference evidence="11 12" key="1">
    <citation type="submission" date="2018-03" db="EMBL/GenBank/DDBJ databases">
        <title>Genomic Encyclopedia of Archaeal and Bacterial Type Strains, Phase II (KMG-II): from individual species to whole genera.</title>
        <authorList>
            <person name="Goeker M."/>
        </authorList>
    </citation>
    <scope>NUCLEOTIDE SEQUENCE [LARGE SCALE GENOMIC DNA]</scope>
    <source>
        <strain evidence="11 12">DSM 45601</strain>
    </source>
</reference>
<feature type="transmembrane region" description="Helical" evidence="10">
    <location>
        <begin position="7"/>
        <end position="32"/>
    </location>
</feature>
<keyword evidence="12" id="KW-1185">Reference proteome</keyword>
<feature type="transmembrane region" description="Helical" evidence="10">
    <location>
        <begin position="119"/>
        <end position="140"/>
    </location>
</feature>
<keyword evidence="4" id="KW-0997">Cell inner membrane</keyword>
<sequence length="240" mass="25815">MRSPKLFLLGAIPALITTVLFIASLVALLLNIDTLVAWMSPFAEGWDETWRAALRVALGVAVVAASVMLMVVAFSTITLAIGSPFYDLIAQDVERRLGDAPPEAEEPLPAMVWRVVRQALGMIAVSLLVTIVLFFCGFIPLVGQTVVPVVAALIGGWLIAIELVGSAFDRRGLMRIKQRRAHLGRHRLRTLGFAVPAYLLLAIPLLSIVVFPAATAGATVLARQVLGEPDGRPRKAEPLP</sequence>
<dbReference type="RefSeq" id="WP_245930468.1">
    <property type="nucleotide sequence ID" value="NZ_PVZC01000009.1"/>
</dbReference>
<dbReference type="Pfam" id="PF07264">
    <property type="entry name" value="EI24"/>
    <property type="match status" value="1"/>
</dbReference>
<dbReference type="GO" id="GO:0000103">
    <property type="term" value="P:sulfate assimilation"/>
    <property type="evidence" value="ECO:0007669"/>
    <property type="project" value="TreeGrafter"/>
</dbReference>
<protein>
    <submittedName>
        <fullName evidence="11">CysZ protein</fullName>
    </submittedName>
</protein>
<organism evidence="11 12">
    <name type="scientific">Allonocardiopsis opalescens</name>
    <dbReference type="NCBI Taxonomy" id="1144618"/>
    <lineage>
        <taxon>Bacteria</taxon>
        <taxon>Bacillati</taxon>
        <taxon>Actinomycetota</taxon>
        <taxon>Actinomycetes</taxon>
        <taxon>Streptosporangiales</taxon>
        <taxon>Allonocardiopsis</taxon>
    </lineage>
</organism>
<dbReference type="PANTHER" id="PTHR37468">
    <property type="entry name" value="SULFATE TRANSPORTER CYSZ"/>
    <property type="match status" value="1"/>
</dbReference>
<keyword evidence="3" id="KW-1003">Cell membrane</keyword>
<evidence type="ECO:0000256" key="5">
    <source>
        <dbReference type="ARBA" id="ARBA00022605"/>
    </source>
</evidence>
<feature type="transmembrane region" description="Helical" evidence="10">
    <location>
        <begin position="188"/>
        <end position="211"/>
    </location>
</feature>
<evidence type="ECO:0000256" key="6">
    <source>
        <dbReference type="ARBA" id="ARBA00022692"/>
    </source>
</evidence>
<dbReference type="InterPro" id="IPR059112">
    <property type="entry name" value="CysZ/EI24"/>
</dbReference>
<keyword evidence="7 10" id="KW-1133">Transmembrane helix</keyword>
<evidence type="ECO:0000256" key="8">
    <source>
        <dbReference type="ARBA" id="ARBA00023032"/>
    </source>
</evidence>
<evidence type="ECO:0000313" key="12">
    <source>
        <dbReference type="Proteomes" id="UP000237846"/>
    </source>
</evidence>
<accession>A0A2T0PVV2</accession>
<keyword evidence="2" id="KW-0813">Transport</keyword>
<evidence type="ECO:0000256" key="10">
    <source>
        <dbReference type="SAM" id="Phobius"/>
    </source>
</evidence>
<evidence type="ECO:0000256" key="9">
    <source>
        <dbReference type="ARBA" id="ARBA00023136"/>
    </source>
</evidence>
<dbReference type="PANTHER" id="PTHR37468:SF1">
    <property type="entry name" value="SULFATE TRANSPORTER CYSZ"/>
    <property type="match status" value="1"/>
</dbReference>